<evidence type="ECO:0000313" key="2">
    <source>
        <dbReference type="Proteomes" id="UP000037510"/>
    </source>
</evidence>
<comment type="caution">
    <text evidence="1">The sequence shown here is derived from an EMBL/GenBank/DDBJ whole genome shotgun (WGS) entry which is preliminary data.</text>
</comment>
<dbReference type="EMBL" id="JTDY01000241">
    <property type="protein sequence ID" value="KOB78099.1"/>
    <property type="molecule type" value="Genomic_DNA"/>
</dbReference>
<sequence>MLLQGYPPFDVSASSSVCYGWKLLLSCYEARSSVLRASWDTRNMSEPTDSMIIDLVKLPTDTASIENAIGISALEYEPTIPTRYLYQHI</sequence>
<name>A0A0L7LRR5_OPEBR</name>
<keyword evidence="2" id="KW-1185">Reference proteome</keyword>
<evidence type="ECO:0000313" key="1">
    <source>
        <dbReference type="EMBL" id="KOB78099.1"/>
    </source>
</evidence>
<dbReference type="Proteomes" id="UP000037510">
    <property type="component" value="Unassembled WGS sequence"/>
</dbReference>
<dbReference type="STRING" id="104452.A0A0L7LRR5"/>
<gene>
    <name evidence="1" type="ORF">OBRU01_02985</name>
</gene>
<reference evidence="1 2" key="1">
    <citation type="journal article" date="2015" name="Genome Biol. Evol.">
        <title>The genome of winter moth (Operophtera brumata) provides a genomic perspective on sexual dimorphism and phenology.</title>
        <authorList>
            <person name="Derks M.F."/>
            <person name="Smit S."/>
            <person name="Salis L."/>
            <person name="Schijlen E."/>
            <person name="Bossers A."/>
            <person name="Mateman C."/>
            <person name="Pijl A.S."/>
            <person name="de Ridder D."/>
            <person name="Groenen M.A."/>
            <person name="Visser M.E."/>
            <person name="Megens H.J."/>
        </authorList>
    </citation>
    <scope>NUCLEOTIDE SEQUENCE [LARGE SCALE GENOMIC DNA]</scope>
    <source>
        <strain evidence="1">WM2013NL</strain>
        <tissue evidence="1">Head and thorax</tissue>
    </source>
</reference>
<dbReference type="AlphaFoldDB" id="A0A0L7LRR5"/>
<organism evidence="1 2">
    <name type="scientific">Operophtera brumata</name>
    <name type="common">Winter moth</name>
    <name type="synonym">Phalaena brumata</name>
    <dbReference type="NCBI Taxonomy" id="104452"/>
    <lineage>
        <taxon>Eukaryota</taxon>
        <taxon>Metazoa</taxon>
        <taxon>Ecdysozoa</taxon>
        <taxon>Arthropoda</taxon>
        <taxon>Hexapoda</taxon>
        <taxon>Insecta</taxon>
        <taxon>Pterygota</taxon>
        <taxon>Neoptera</taxon>
        <taxon>Endopterygota</taxon>
        <taxon>Lepidoptera</taxon>
        <taxon>Glossata</taxon>
        <taxon>Ditrysia</taxon>
        <taxon>Geometroidea</taxon>
        <taxon>Geometridae</taxon>
        <taxon>Larentiinae</taxon>
        <taxon>Operophtera</taxon>
    </lineage>
</organism>
<protein>
    <submittedName>
        <fullName evidence="1">Putative dynein intermediate chain 3, ciliary</fullName>
    </submittedName>
</protein>
<proteinExistence type="predicted"/>
<accession>A0A0L7LRR5</accession>